<dbReference type="Proteomes" id="UP001332192">
    <property type="component" value="Chromosome"/>
</dbReference>
<proteinExistence type="inferred from homology"/>
<evidence type="ECO:0000256" key="2">
    <source>
        <dbReference type="ARBA" id="ARBA00022448"/>
    </source>
</evidence>
<reference evidence="5 6" key="1">
    <citation type="journal article" date="2024" name="Front. Microbiol.">
        <title>Novel thermophilic genera Geochorda gen. nov. and Carboxydochorda gen. nov. from the deep terrestrial subsurface reveal the ecophysiological diversity in the class Limnochordia.</title>
        <authorList>
            <person name="Karnachuk O.V."/>
            <person name="Lukina A.P."/>
            <person name="Avakyan M.R."/>
            <person name="Kadnikov V.V."/>
            <person name="Begmatov S."/>
            <person name="Beletsky A.V."/>
            <person name="Vlasova K.G."/>
            <person name="Novikov A.A."/>
            <person name="Shcherbakova V.A."/>
            <person name="Mardanov A.V."/>
            <person name="Ravin N.V."/>
        </authorList>
    </citation>
    <scope>NUCLEOTIDE SEQUENCE [LARGE SCALE GENOMIC DNA]</scope>
    <source>
        <strain evidence="5 6">L945</strain>
    </source>
</reference>
<evidence type="ECO:0000256" key="1">
    <source>
        <dbReference type="ARBA" id="ARBA00009023"/>
    </source>
</evidence>
<dbReference type="InterPro" id="IPR038404">
    <property type="entry name" value="TRAP_DctP_sf"/>
</dbReference>
<keyword evidence="6" id="KW-1185">Reference proteome</keyword>
<keyword evidence="3" id="KW-0732">Signal</keyword>
<dbReference type="RefSeq" id="WP_324715496.1">
    <property type="nucleotide sequence ID" value="NZ_CP141615.1"/>
</dbReference>
<dbReference type="Gene3D" id="3.40.190.170">
    <property type="entry name" value="Bacterial extracellular solute-binding protein, family 7"/>
    <property type="match status" value="1"/>
</dbReference>
<feature type="compositionally biased region" description="Basic and acidic residues" evidence="4">
    <location>
        <begin position="9"/>
        <end position="18"/>
    </location>
</feature>
<feature type="region of interest" description="Disordered" evidence="4">
    <location>
        <begin position="1"/>
        <end position="20"/>
    </location>
</feature>
<organism evidence="5 6">
    <name type="scientific">Carboxydichorda subterranea</name>
    <dbReference type="NCBI Taxonomy" id="3109565"/>
    <lineage>
        <taxon>Bacteria</taxon>
        <taxon>Bacillati</taxon>
        <taxon>Bacillota</taxon>
        <taxon>Limnochordia</taxon>
        <taxon>Limnochordales</taxon>
        <taxon>Geochordaceae</taxon>
        <taxon>Carboxydichorda</taxon>
    </lineage>
</organism>
<name>A0ABZ1BTW1_9FIRM</name>
<dbReference type="InterPro" id="IPR018389">
    <property type="entry name" value="DctP_fam"/>
</dbReference>
<comment type="similarity">
    <text evidence="1">Belongs to the bacterial solute-binding protein 7 family.</text>
</comment>
<sequence>MGRVGSKVAGKEGHERTGRASGGWAGAVALIALLFLAAGVAAAASAPLQLKYVGSWSNLSLFQNFEKPFWGETLPKALGGTVTFQISSVDQMGLKGPEVFRLLQMGLYQVAATTGDYVIGDVPALEGLDMPALAPDIGLARRIVDSYRPVVDEAFRRQYNATVLAIVPYPAQILFCRDRLESVADLKARKIRISGRSSADFVQAVGGTAINLAFSEVPQALERGVVDCAVTGSLSGYHAGWGEVSSYLYPLPVGGWDYVVTAMRLDDWNRLGAERQQGLRQAIARDFEDAVWKAADRETQQGIACLTGTGPCEYGQPRKMHLVPLKDADRQAASQVLTQYVLPKWAARTSPEWVSRWNETIGKVTGLVAKP</sequence>
<dbReference type="CDD" id="cd13602">
    <property type="entry name" value="PBP2_TRAP_BpDctp6_7"/>
    <property type="match status" value="1"/>
</dbReference>
<evidence type="ECO:0000313" key="6">
    <source>
        <dbReference type="Proteomes" id="UP001332192"/>
    </source>
</evidence>
<evidence type="ECO:0000256" key="4">
    <source>
        <dbReference type="SAM" id="MobiDB-lite"/>
    </source>
</evidence>
<dbReference type="Pfam" id="PF03480">
    <property type="entry name" value="DctP"/>
    <property type="match status" value="1"/>
</dbReference>
<dbReference type="PANTHER" id="PTHR33376:SF7">
    <property type="entry name" value="C4-DICARBOXYLATE-BINDING PROTEIN DCTB"/>
    <property type="match status" value="1"/>
</dbReference>
<protein>
    <submittedName>
        <fullName evidence="5">TRAP transporter substrate-binding protein</fullName>
    </submittedName>
</protein>
<dbReference type="EMBL" id="CP141615">
    <property type="protein sequence ID" value="WRP16224.1"/>
    <property type="molecule type" value="Genomic_DNA"/>
</dbReference>
<keyword evidence="2" id="KW-0813">Transport</keyword>
<gene>
    <name evidence="5" type="ORF">U7230_08920</name>
</gene>
<dbReference type="NCBIfam" id="NF037995">
    <property type="entry name" value="TRAP_S1"/>
    <property type="match status" value="1"/>
</dbReference>
<evidence type="ECO:0000313" key="5">
    <source>
        <dbReference type="EMBL" id="WRP16224.1"/>
    </source>
</evidence>
<evidence type="ECO:0000256" key="3">
    <source>
        <dbReference type="ARBA" id="ARBA00022729"/>
    </source>
</evidence>
<dbReference type="PANTHER" id="PTHR33376">
    <property type="match status" value="1"/>
</dbReference>
<accession>A0ABZ1BTW1</accession>